<feature type="short sequence motif" description="Q motif" evidence="6">
    <location>
        <begin position="2"/>
        <end position="30"/>
    </location>
</feature>
<organism evidence="12 13">
    <name type="scientific">Candidatus Falkowbacteria bacterium GW2011_GWF2_39_8</name>
    <dbReference type="NCBI Taxonomy" id="1618642"/>
    <lineage>
        <taxon>Bacteria</taxon>
        <taxon>Candidatus Falkowiibacteriota</taxon>
    </lineage>
</organism>
<dbReference type="PANTHER" id="PTHR47959">
    <property type="entry name" value="ATP-DEPENDENT RNA HELICASE RHLE-RELATED"/>
    <property type="match status" value="1"/>
</dbReference>
<evidence type="ECO:0000256" key="6">
    <source>
        <dbReference type="PROSITE-ProRule" id="PRU00552"/>
    </source>
</evidence>
<accession>A0A0G0T727</accession>
<evidence type="ECO:0000313" key="12">
    <source>
        <dbReference type="EMBL" id="KKR33632.1"/>
    </source>
</evidence>
<evidence type="ECO:0000259" key="9">
    <source>
        <dbReference type="PROSITE" id="PS51192"/>
    </source>
</evidence>
<dbReference type="InterPro" id="IPR000629">
    <property type="entry name" value="RNA-helicase_DEAD-box_CS"/>
</dbReference>
<dbReference type="InterPro" id="IPR012677">
    <property type="entry name" value="Nucleotide-bd_a/b_plait_sf"/>
</dbReference>
<dbReference type="InterPro" id="IPR027417">
    <property type="entry name" value="P-loop_NTPase"/>
</dbReference>
<evidence type="ECO:0000259" key="11">
    <source>
        <dbReference type="PROSITE" id="PS51195"/>
    </source>
</evidence>
<name>A0A0G0T727_9BACT</name>
<evidence type="ECO:0000259" key="10">
    <source>
        <dbReference type="PROSITE" id="PS51194"/>
    </source>
</evidence>
<dbReference type="AlphaFoldDB" id="A0A0G0T727"/>
<dbReference type="Pfam" id="PF03880">
    <property type="entry name" value="DbpA"/>
    <property type="match status" value="1"/>
</dbReference>
<evidence type="ECO:0000313" key="13">
    <source>
        <dbReference type="Proteomes" id="UP000034137"/>
    </source>
</evidence>
<reference evidence="12 13" key="1">
    <citation type="journal article" date="2015" name="Nature">
        <title>rRNA introns, odd ribosomes, and small enigmatic genomes across a large radiation of phyla.</title>
        <authorList>
            <person name="Brown C.T."/>
            <person name="Hug L.A."/>
            <person name="Thomas B.C."/>
            <person name="Sharon I."/>
            <person name="Castelle C.J."/>
            <person name="Singh A."/>
            <person name="Wilkins M.J."/>
            <person name="Williams K.H."/>
            <person name="Banfield J.F."/>
        </authorList>
    </citation>
    <scope>NUCLEOTIDE SEQUENCE [LARGE SCALE GENOMIC DNA]</scope>
</reference>
<dbReference type="InterPro" id="IPR014014">
    <property type="entry name" value="RNA_helicase_DEAD_Q_motif"/>
</dbReference>
<evidence type="ECO:0000256" key="1">
    <source>
        <dbReference type="ARBA" id="ARBA00022741"/>
    </source>
</evidence>
<dbReference type="EMBL" id="LBXO01000005">
    <property type="protein sequence ID" value="KKR33632.1"/>
    <property type="molecule type" value="Genomic_DNA"/>
</dbReference>
<proteinExistence type="inferred from homology"/>
<evidence type="ECO:0000256" key="3">
    <source>
        <dbReference type="ARBA" id="ARBA00022806"/>
    </source>
</evidence>
<dbReference type="PROSITE" id="PS51194">
    <property type="entry name" value="HELICASE_CTER"/>
    <property type="match status" value="1"/>
</dbReference>
<dbReference type="InterPro" id="IPR005580">
    <property type="entry name" value="DbpA/CsdA_RNA-bd_dom"/>
</dbReference>
<dbReference type="GO" id="GO:0003724">
    <property type="term" value="F:RNA helicase activity"/>
    <property type="evidence" value="ECO:0007669"/>
    <property type="project" value="InterPro"/>
</dbReference>
<dbReference type="PATRIC" id="fig|1618642.3.peg.168"/>
<dbReference type="GO" id="GO:0005829">
    <property type="term" value="C:cytosol"/>
    <property type="evidence" value="ECO:0007669"/>
    <property type="project" value="TreeGrafter"/>
</dbReference>
<feature type="domain" description="DEAD-box RNA helicase Q" evidence="11">
    <location>
        <begin position="2"/>
        <end position="30"/>
    </location>
</feature>
<dbReference type="Proteomes" id="UP000034137">
    <property type="component" value="Unassembled WGS sequence"/>
</dbReference>
<dbReference type="SMART" id="SM00490">
    <property type="entry name" value="HELICc"/>
    <property type="match status" value="1"/>
</dbReference>
<sequence>MKTFKELGLNTHIQQSLEELGYIEATPIQEQAIPFVLESDQDMIGLAQTGTGKTAAFGLPILQKLDKNKQLQAIILCPTRELCLQISKEITNFAKHSVGVTLATVYGGARIDLQIQQLRAGANIVVGTPGRVHDLIRRKILKLQTIRFVVLDEADEMLDLGFKDELDAILAETPREKQTLLFSATMSATIYSIAKKYMDEPKEISVGKKNVGADKVVHQYYLVKPGQKYEALRRVVDSEPDIYGILFCRTRNETQEIADRLKEDRYSTEALHGDVSQNMRTLIMDRFRQRKIQLLVATDVAARGIDVNDLTHVINYSLPDVSEIYVHRSGRTGRAQKSGVSLSILTTRELRKIKELEHKTGKTFEQKHVPTGQMICEKQLLSLVDKMKSIEVDEKEIAPFLPAVEERFKGMSRSELLARFVSAEFNHFLSLYKDSKDIEAISAGSQYENERGGRERKERQPDENFINARINIGKKDGLDIKTLFGLINSQRELKGAEVGKIKMSDTFTVFGIEKARQNDIAKSFRASRFKGRPIEVRVVDGFEADRPNRNFSGKTYQGARKGNRKPSPFKGRR</sequence>
<gene>
    <name evidence="12" type="ORF">UT64_C0005G0012</name>
</gene>
<feature type="region of interest" description="Disordered" evidence="8">
    <location>
        <begin position="545"/>
        <end position="573"/>
    </location>
</feature>
<comment type="caution">
    <text evidence="12">The sequence shown here is derived from an EMBL/GenBank/DDBJ whole genome shotgun (WGS) entry which is preliminary data.</text>
</comment>
<dbReference type="Gene3D" id="3.30.70.330">
    <property type="match status" value="1"/>
</dbReference>
<dbReference type="GO" id="GO:0016787">
    <property type="term" value="F:hydrolase activity"/>
    <property type="evidence" value="ECO:0007669"/>
    <property type="project" value="UniProtKB-KW"/>
</dbReference>
<dbReference type="GO" id="GO:0005524">
    <property type="term" value="F:ATP binding"/>
    <property type="evidence" value="ECO:0007669"/>
    <property type="project" value="UniProtKB-KW"/>
</dbReference>
<evidence type="ECO:0000256" key="4">
    <source>
        <dbReference type="ARBA" id="ARBA00022840"/>
    </source>
</evidence>
<dbReference type="CDD" id="cd18787">
    <property type="entry name" value="SF2_C_DEAD"/>
    <property type="match status" value="1"/>
</dbReference>
<feature type="domain" description="Helicase C-terminal" evidence="10">
    <location>
        <begin position="228"/>
        <end position="375"/>
    </location>
</feature>
<keyword evidence="2 7" id="KW-0378">Hydrolase</keyword>
<evidence type="ECO:0000256" key="2">
    <source>
        <dbReference type="ARBA" id="ARBA00022801"/>
    </source>
</evidence>
<dbReference type="SUPFAM" id="SSF52540">
    <property type="entry name" value="P-loop containing nucleoside triphosphate hydrolases"/>
    <property type="match status" value="1"/>
</dbReference>
<dbReference type="Pfam" id="PF00271">
    <property type="entry name" value="Helicase_C"/>
    <property type="match status" value="1"/>
</dbReference>
<dbReference type="Pfam" id="PF00270">
    <property type="entry name" value="DEAD"/>
    <property type="match status" value="1"/>
</dbReference>
<keyword evidence="4 7" id="KW-0067">ATP-binding</keyword>
<keyword evidence="3 7" id="KW-0347">Helicase</keyword>
<evidence type="ECO:0000256" key="5">
    <source>
        <dbReference type="ARBA" id="ARBA00038437"/>
    </source>
</evidence>
<comment type="similarity">
    <text evidence="5 7">Belongs to the DEAD box helicase family.</text>
</comment>
<dbReference type="InterPro" id="IPR001650">
    <property type="entry name" value="Helicase_C-like"/>
</dbReference>
<feature type="domain" description="Helicase ATP-binding" evidence="9">
    <location>
        <begin position="34"/>
        <end position="204"/>
    </location>
</feature>
<protein>
    <submittedName>
        <fullName evidence="12">ATP-dependent RNA helicase</fullName>
    </submittedName>
</protein>
<dbReference type="CDD" id="cd12252">
    <property type="entry name" value="RRM_DbpA"/>
    <property type="match status" value="1"/>
</dbReference>
<dbReference type="GO" id="GO:0003676">
    <property type="term" value="F:nucleic acid binding"/>
    <property type="evidence" value="ECO:0007669"/>
    <property type="project" value="InterPro"/>
</dbReference>
<dbReference type="CDD" id="cd00268">
    <property type="entry name" value="DEADc"/>
    <property type="match status" value="1"/>
</dbReference>
<dbReference type="InterPro" id="IPR050079">
    <property type="entry name" value="DEAD_box_RNA_helicase"/>
</dbReference>
<dbReference type="PROSITE" id="PS51195">
    <property type="entry name" value="Q_MOTIF"/>
    <property type="match status" value="1"/>
</dbReference>
<keyword evidence="1 7" id="KW-0547">Nucleotide-binding</keyword>
<dbReference type="PROSITE" id="PS51192">
    <property type="entry name" value="HELICASE_ATP_BIND_1"/>
    <property type="match status" value="1"/>
</dbReference>
<dbReference type="InterPro" id="IPR014001">
    <property type="entry name" value="Helicase_ATP-bd"/>
</dbReference>
<dbReference type="Gene3D" id="3.40.50.300">
    <property type="entry name" value="P-loop containing nucleotide triphosphate hydrolases"/>
    <property type="match status" value="2"/>
</dbReference>
<dbReference type="PANTHER" id="PTHR47959:SF13">
    <property type="entry name" value="ATP-DEPENDENT RNA HELICASE RHLE"/>
    <property type="match status" value="1"/>
</dbReference>
<evidence type="ECO:0000256" key="7">
    <source>
        <dbReference type="RuleBase" id="RU000492"/>
    </source>
</evidence>
<dbReference type="SMART" id="SM00487">
    <property type="entry name" value="DEXDc"/>
    <property type="match status" value="1"/>
</dbReference>
<evidence type="ECO:0000256" key="8">
    <source>
        <dbReference type="SAM" id="MobiDB-lite"/>
    </source>
</evidence>
<dbReference type="InterPro" id="IPR011545">
    <property type="entry name" value="DEAD/DEAH_box_helicase_dom"/>
</dbReference>
<dbReference type="PROSITE" id="PS00039">
    <property type="entry name" value="DEAD_ATP_HELICASE"/>
    <property type="match status" value="1"/>
</dbReference>
<dbReference type="InterPro" id="IPR044742">
    <property type="entry name" value="DEAD/DEAH_RhlB"/>
</dbReference>